<protein>
    <submittedName>
        <fullName evidence="2">Uncharacterized protein</fullName>
    </submittedName>
</protein>
<feature type="compositionally biased region" description="Basic and acidic residues" evidence="1">
    <location>
        <begin position="1"/>
        <end position="20"/>
    </location>
</feature>
<proteinExistence type="predicted"/>
<keyword evidence="3" id="KW-1185">Reference proteome</keyword>
<evidence type="ECO:0000256" key="1">
    <source>
        <dbReference type="SAM" id="MobiDB-lite"/>
    </source>
</evidence>
<dbReference type="EMBL" id="MJEQ01037191">
    <property type="protein sequence ID" value="OIS98584.1"/>
    <property type="molecule type" value="Genomic_DNA"/>
</dbReference>
<reference evidence="2" key="1">
    <citation type="submission" date="2016-11" db="EMBL/GenBank/DDBJ databases">
        <title>The genome of Nicotiana attenuata.</title>
        <authorList>
            <person name="Xu S."/>
            <person name="Brockmoeller T."/>
            <person name="Gaquerel E."/>
            <person name="Navarro A."/>
            <person name="Kuhl H."/>
            <person name="Gase K."/>
            <person name="Ling Z."/>
            <person name="Zhou W."/>
            <person name="Kreitzer C."/>
            <person name="Stanke M."/>
            <person name="Tang H."/>
            <person name="Lyons E."/>
            <person name="Pandey P."/>
            <person name="Pandey S.P."/>
            <person name="Timmermann B."/>
            <person name="Baldwin I.T."/>
        </authorList>
    </citation>
    <scope>NUCLEOTIDE SEQUENCE [LARGE SCALE GENOMIC DNA]</scope>
    <source>
        <strain evidence="2">UT</strain>
    </source>
</reference>
<accession>A0A1J6ITV5</accession>
<dbReference type="Proteomes" id="UP000187609">
    <property type="component" value="Unassembled WGS sequence"/>
</dbReference>
<sequence>EGIESRLKRPRRMNDERHLNEPSGMSSIFSPQGKPIGGSSTFPLTSLLKMQAHRYMLINCAAVKPFTDEFRDHIRKSTKGRRPPTSDLERTVDREFSDSFPKQVMNDYEPIITYTISTDLKFLARGPAPNARRFIAYNINGFKFRVLSRDQGLKTQNSGVFLTSDTFYVSSSADKSARQAD</sequence>
<dbReference type="Gramene" id="OIS98584">
    <property type="protein sequence ID" value="OIS98584"/>
    <property type="gene ID" value="A4A49_60955"/>
</dbReference>
<feature type="region of interest" description="Disordered" evidence="1">
    <location>
        <begin position="1"/>
        <end position="34"/>
    </location>
</feature>
<dbReference type="OMA" id="PRRMNDE"/>
<evidence type="ECO:0000313" key="3">
    <source>
        <dbReference type="Proteomes" id="UP000187609"/>
    </source>
</evidence>
<feature type="non-terminal residue" evidence="2">
    <location>
        <position position="181"/>
    </location>
</feature>
<dbReference type="PANTHER" id="PTHR48451:SF1">
    <property type="entry name" value="DUF4218 DOMAIN-CONTAINING PROTEIN"/>
    <property type="match status" value="1"/>
</dbReference>
<dbReference type="SMR" id="A0A1J6ITV5"/>
<feature type="non-terminal residue" evidence="2">
    <location>
        <position position="1"/>
    </location>
</feature>
<comment type="caution">
    <text evidence="2">The sequence shown here is derived from an EMBL/GenBank/DDBJ whole genome shotgun (WGS) entry which is preliminary data.</text>
</comment>
<name>A0A1J6ITV5_NICAT</name>
<organism evidence="2 3">
    <name type="scientific">Nicotiana attenuata</name>
    <name type="common">Coyote tobacco</name>
    <dbReference type="NCBI Taxonomy" id="49451"/>
    <lineage>
        <taxon>Eukaryota</taxon>
        <taxon>Viridiplantae</taxon>
        <taxon>Streptophyta</taxon>
        <taxon>Embryophyta</taxon>
        <taxon>Tracheophyta</taxon>
        <taxon>Spermatophyta</taxon>
        <taxon>Magnoliopsida</taxon>
        <taxon>eudicotyledons</taxon>
        <taxon>Gunneridae</taxon>
        <taxon>Pentapetalae</taxon>
        <taxon>asterids</taxon>
        <taxon>lamiids</taxon>
        <taxon>Solanales</taxon>
        <taxon>Solanaceae</taxon>
        <taxon>Nicotianoideae</taxon>
        <taxon>Nicotianeae</taxon>
        <taxon>Nicotiana</taxon>
    </lineage>
</organism>
<dbReference type="PANTHER" id="PTHR48451">
    <property type="entry name" value="DUF4218 DOMAIN-CONTAINING PROTEIN"/>
    <property type="match status" value="1"/>
</dbReference>
<dbReference type="AlphaFoldDB" id="A0A1J6ITV5"/>
<gene>
    <name evidence="2" type="ORF">A4A49_60955</name>
</gene>
<evidence type="ECO:0000313" key="2">
    <source>
        <dbReference type="EMBL" id="OIS98584.1"/>
    </source>
</evidence>